<comment type="subcellular location">
    <subcellularLocation>
        <location evidence="1 9">Cell inner membrane</location>
        <topology evidence="1 9">Multi-pass membrane protein</topology>
    </subcellularLocation>
</comment>
<evidence type="ECO:0000256" key="3">
    <source>
        <dbReference type="ARBA" id="ARBA00022475"/>
    </source>
</evidence>
<sequence>MSQEHSVGPASRRARVIAAVAQAQTWLAMAAAGVIVVSTTADVVLRYGLGKPIHGAYDVVECMLALFVFHGLSAVFLTRSNITIDLVDHFVGPVARRALVRFGDLVQVLALALIAWAMISPAIQAYDYGDRKLELGLPLWVVWVFVFTGIAGTILSAIGALLSPVPGAGGAH</sequence>
<evidence type="ECO:0000256" key="2">
    <source>
        <dbReference type="ARBA" id="ARBA00022448"/>
    </source>
</evidence>
<dbReference type="Pfam" id="PF04290">
    <property type="entry name" value="DctQ"/>
    <property type="match status" value="1"/>
</dbReference>
<dbReference type="PANTHER" id="PTHR35011:SF2">
    <property type="entry name" value="2,3-DIKETO-L-GULONATE TRAP TRANSPORTER SMALL PERMEASE PROTEIN YIAM"/>
    <property type="match status" value="1"/>
</dbReference>
<dbReference type="GO" id="GO:0005886">
    <property type="term" value="C:plasma membrane"/>
    <property type="evidence" value="ECO:0007669"/>
    <property type="project" value="UniProtKB-SubCell"/>
</dbReference>
<dbReference type="EMBL" id="CP157484">
    <property type="protein sequence ID" value="XBO41171.1"/>
    <property type="molecule type" value="Genomic_DNA"/>
</dbReference>
<evidence type="ECO:0000256" key="4">
    <source>
        <dbReference type="ARBA" id="ARBA00022519"/>
    </source>
</evidence>
<feature type="transmembrane region" description="Helical" evidence="9">
    <location>
        <begin position="98"/>
        <end position="119"/>
    </location>
</feature>
<feature type="transmembrane region" description="Helical" evidence="9">
    <location>
        <begin position="16"/>
        <end position="36"/>
    </location>
</feature>
<dbReference type="AlphaFoldDB" id="A0AAU7JLM7"/>
<dbReference type="GO" id="GO:0015740">
    <property type="term" value="P:C4-dicarboxylate transport"/>
    <property type="evidence" value="ECO:0007669"/>
    <property type="project" value="TreeGrafter"/>
</dbReference>
<keyword evidence="2 9" id="KW-0813">Transport</keyword>
<evidence type="ECO:0000313" key="11">
    <source>
        <dbReference type="EMBL" id="XBO41171.1"/>
    </source>
</evidence>
<dbReference type="RefSeq" id="WP_406858023.1">
    <property type="nucleotide sequence ID" value="NZ_CP157484.1"/>
</dbReference>
<proteinExistence type="inferred from homology"/>
<evidence type="ECO:0000259" key="10">
    <source>
        <dbReference type="Pfam" id="PF04290"/>
    </source>
</evidence>
<feature type="transmembrane region" description="Helical" evidence="9">
    <location>
        <begin position="139"/>
        <end position="162"/>
    </location>
</feature>
<evidence type="ECO:0000256" key="5">
    <source>
        <dbReference type="ARBA" id="ARBA00022692"/>
    </source>
</evidence>
<keyword evidence="4 9" id="KW-0997">Cell inner membrane</keyword>
<reference evidence="11" key="1">
    <citation type="submission" date="2024-05" db="EMBL/GenBank/DDBJ databases">
        <authorList>
            <person name="Kim S."/>
            <person name="Heo J."/>
            <person name="Choi H."/>
            <person name="Choi Y."/>
            <person name="Kwon S.-W."/>
            <person name="Kim Y."/>
        </authorList>
    </citation>
    <scope>NUCLEOTIDE SEQUENCE</scope>
    <source>
        <strain evidence="11">KACC 23698</strain>
    </source>
</reference>
<dbReference type="PANTHER" id="PTHR35011">
    <property type="entry name" value="2,3-DIKETO-L-GULONATE TRAP TRANSPORTER SMALL PERMEASE PROTEIN YIAM"/>
    <property type="match status" value="1"/>
</dbReference>
<keyword evidence="7 9" id="KW-0472">Membrane</keyword>
<dbReference type="InterPro" id="IPR007387">
    <property type="entry name" value="TRAP_DctQ"/>
</dbReference>
<comment type="subunit">
    <text evidence="9">The complex comprises the extracytoplasmic solute receptor protein and the two transmembrane proteins.</text>
</comment>
<evidence type="ECO:0000256" key="7">
    <source>
        <dbReference type="ARBA" id="ARBA00023136"/>
    </source>
</evidence>
<evidence type="ECO:0000256" key="9">
    <source>
        <dbReference type="RuleBase" id="RU369079"/>
    </source>
</evidence>
<accession>A0AAU7JLM7</accession>
<keyword evidence="6 9" id="KW-1133">Transmembrane helix</keyword>
<keyword evidence="3" id="KW-1003">Cell membrane</keyword>
<dbReference type="GO" id="GO:0022857">
    <property type="term" value="F:transmembrane transporter activity"/>
    <property type="evidence" value="ECO:0007669"/>
    <property type="project" value="UniProtKB-UniRule"/>
</dbReference>
<evidence type="ECO:0000256" key="1">
    <source>
        <dbReference type="ARBA" id="ARBA00004429"/>
    </source>
</evidence>
<gene>
    <name evidence="11" type="ORF">ABEG18_10550</name>
</gene>
<dbReference type="InterPro" id="IPR055348">
    <property type="entry name" value="DctQ"/>
</dbReference>
<keyword evidence="5 9" id="KW-0812">Transmembrane</keyword>
<feature type="transmembrane region" description="Helical" evidence="9">
    <location>
        <begin position="56"/>
        <end position="77"/>
    </location>
</feature>
<comment type="similarity">
    <text evidence="8 9">Belongs to the TRAP transporter small permease family.</text>
</comment>
<feature type="domain" description="Tripartite ATP-independent periplasmic transporters DctQ component" evidence="10">
    <location>
        <begin position="35"/>
        <end position="164"/>
    </location>
</feature>
<organism evidence="11">
    <name type="scientific">Alsobacter sp. KACC 23698</name>
    <dbReference type="NCBI Taxonomy" id="3149229"/>
    <lineage>
        <taxon>Bacteria</taxon>
        <taxon>Pseudomonadati</taxon>
        <taxon>Pseudomonadota</taxon>
        <taxon>Alphaproteobacteria</taxon>
        <taxon>Hyphomicrobiales</taxon>
        <taxon>Alsobacteraceae</taxon>
        <taxon>Alsobacter</taxon>
    </lineage>
</organism>
<name>A0AAU7JLM7_9HYPH</name>
<evidence type="ECO:0000256" key="8">
    <source>
        <dbReference type="ARBA" id="ARBA00038436"/>
    </source>
</evidence>
<protein>
    <recommendedName>
        <fullName evidence="9">TRAP transporter small permease protein</fullName>
    </recommendedName>
</protein>
<evidence type="ECO:0000256" key="6">
    <source>
        <dbReference type="ARBA" id="ARBA00022989"/>
    </source>
</evidence>
<comment type="function">
    <text evidence="9">Part of the tripartite ATP-independent periplasmic (TRAP) transport system.</text>
</comment>